<gene>
    <name evidence="1" type="ORF">DH17_02430</name>
</gene>
<comment type="caution">
    <text evidence="1">The sequence shown here is derived from an EMBL/GenBank/DDBJ whole genome shotgun (WGS) entry which is preliminary data.</text>
</comment>
<dbReference type="PANTHER" id="PTHR12993:SF11">
    <property type="entry name" value="N-ACETYLGLUCOSAMINYL-PHOSPHATIDYLINOSITOL DE-N-ACETYLASE"/>
    <property type="match status" value="1"/>
</dbReference>
<dbReference type="GO" id="GO:0016811">
    <property type="term" value="F:hydrolase activity, acting on carbon-nitrogen (but not peptide) bonds, in linear amides"/>
    <property type="evidence" value="ECO:0007669"/>
    <property type="project" value="TreeGrafter"/>
</dbReference>
<organism evidence="1 2">
    <name type="scientific">Acinetobacter oleivorans</name>
    <dbReference type="NCBI Taxonomy" id="1148157"/>
    <lineage>
        <taxon>Bacteria</taxon>
        <taxon>Pseudomonadati</taxon>
        <taxon>Pseudomonadota</taxon>
        <taxon>Gammaproteobacteria</taxon>
        <taxon>Moraxellales</taxon>
        <taxon>Moraxellaceae</taxon>
        <taxon>Acinetobacter</taxon>
    </lineage>
</organism>
<accession>A0A0B2UC44</accession>
<evidence type="ECO:0000313" key="2">
    <source>
        <dbReference type="Proteomes" id="UP000031012"/>
    </source>
</evidence>
<proteinExistence type="predicted"/>
<sequence length="264" mass="29845">MGTLNHPLVEDRMISGEGTPKEKWLQAFEEHPLDSLNLESLHFKRVVIVAPHPDDEILGCGGLMQQLMAQNCKIIILAVSNGTQSHPDSNKYSPDELNILRPQESLAALKCLGVSEAVERIELNLLDGQIHCQTTQLWQGLSRIVQAEDILICSYAFDGHPDHEAVGKIVQAFAEDRQLVCLHVLIWAWHWAMPLDPRIDWHRAKAYKLTEEQLAKKHEAILQFKTQIEVDQSTGKAAILSLNTISRLLMPYEVYLSDSFSHVF</sequence>
<dbReference type="EMBL" id="JHQK01000012">
    <property type="protein sequence ID" value="KHN66520.1"/>
    <property type="molecule type" value="Genomic_DNA"/>
</dbReference>
<dbReference type="PANTHER" id="PTHR12993">
    <property type="entry name" value="N-ACETYLGLUCOSAMINYL-PHOSPHATIDYLINOSITOL DE-N-ACETYLASE-RELATED"/>
    <property type="match status" value="1"/>
</dbReference>
<dbReference type="InterPro" id="IPR024078">
    <property type="entry name" value="LmbE-like_dom_sf"/>
</dbReference>
<dbReference type="SUPFAM" id="SSF102588">
    <property type="entry name" value="LmbE-like"/>
    <property type="match status" value="1"/>
</dbReference>
<dbReference type="AlphaFoldDB" id="A0A0B2UC44"/>
<dbReference type="InterPro" id="IPR003737">
    <property type="entry name" value="GlcNAc_PI_deacetylase-related"/>
</dbReference>
<protein>
    <submittedName>
        <fullName evidence="1">LmbE protein</fullName>
    </submittedName>
</protein>
<reference evidence="1 2" key="1">
    <citation type="submission" date="2014-03" db="EMBL/GenBank/DDBJ databases">
        <title>Genome sequence of the diesel-degrader and plant-growth promoter Acinetobacter oleivorans PF-1 isolated from the roots of poplar tree.</title>
        <authorList>
            <person name="Gkorezis P."/>
            <person name="van Hamme J."/>
            <person name="Rineau F."/>
            <person name="Vangronsveld J."/>
            <person name="Francetti A."/>
        </authorList>
    </citation>
    <scope>NUCLEOTIDE SEQUENCE [LARGE SCALE GENOMIC DNA]</scope>
    <source>
        <strain evidence="1 2">PF1</strain>
    </source>
</reference>
<name>A0A0B2UC44_9GAMM</name>
<dbReference type="Proteomes" id="UP000031012">
    <property type="component" value="Unassembled WGS sequence"/>
</dbReference>
<dbReference type="Pfam" id="PF02585">
    <property type="entry name" value="PIG-L"/>
    <property type="match status" value="1"/>
</dbReference>
<dbReference type="Gene3D" id="3.40.50.10320">
    <property type="entry name" value="LmbE-like"/>
    <property type="match status" value="1"/>
</dbReference>
<evidence type="ECO:0000313" key="1">
    <source>
        <dbReference type="EMBL" id="KHN66520.1"/>
    </source>
</evidence>